<protein>
    <submittedName>
        <fullName evidence="4">CLUMA_CG012217, isoform A</fullName>
    </submittedName>
</protein>
<dbReference type="InterPro" id="IPR011022">
    <property type="entry name" value="Arrestin_C-like"/>
</dbReference>
<organism evidence="4 5">
    <name type="scientific">Clunio marinus</name>
    <dbReference type="NCBI Taxonomy" id="568069"/>
    <lineage>
        <taxon>Eukaryota</taxon>
        <taxon>Metazoa</taxon>
        <taxon>Ecdysozoa</taxon>
        <taxon>Arthropoda</taxon>
        <taxon>Hexapoda</taxon>
        <taxon>Insecta</taxon>
        <taxon>Pterygota</taxon>
        <taxon>Neoptera</taxon>
        <taxon>Endopterygota</taxon>
        <taxon>Diptera</taxon>
        <taxon>Nematocera</taxon>
        <taxon>Chironomoidea</taxon>
        <taxon>Chironomidae</taxon>
        <taxon>Clunio</taxon>
    </lineage>
</organism>
<keyword evidence="2" id="KW-0716">Sensory transduction</keyword>
<evidence type="ECO:0000256" key="1">
    <source>
        <dbReference type="ARBA" id="ARBA00005298"/>
    </source>
</evidence>
<dbReference type="Pfam" id="PF02752">
    <property type="entry name" value="Arrestin_C"/>
    <property type="match status" value="1"/>
</dbReference>
<evidence type="ECO:0000259" key="3">
    <source>
        <dbReference type="SMART" id="SM01017"/>
    </source>
</evidence>
<reference evidence="4 5" key="1">
    <citation type="submission" date="2015-04" db="EMBL/GenBank/DDBJ databases">
        <authorList>
            <person name="Syromyatnikov M.Y."/>
            <person name="Popov V.N."/>
        </authorList>
    </citation>
    <scope>NUCLEOTIDE SEQUENCE [LARGE SCALE GENOMIC DNA]</scope>
</reference>
<keyword evidence="5" id="KW-1185">Reference proteome</keyword>
<dbReference type="InterPro" id="IPR011021">
    <property type="entry name" value="Arrestin-like_N"/>
</dbReference>
<sequence>MVTSCEIRFDNNPKATFQSGQTITGTVILTLTEKKKFRALYLKIEGSAKCMWTVTKGCNFLGTGNKRRSVTYSGKEDYLNQVTYLFGSQSGTTPVQIPAGTTTYSFACILPQQIPSSVEGKYGNIRYSCKAVLDRPWKSDKEFRLSFTVIKAEDLNLVTPSLFLPAKSEIIRRFYCCCFKSKPFQMCVSIPFTGYVPGQKIEVTIHMNNQSNIDIEGTKVSLERGIQYISQAPRKKIRFESLTVCEIFGTGMRACGLGEFKILLPLPPLAPTNMDYCSVLTTSYQLKVLAKASGAHKNPHLNIPITIGTIPLRSSVQAPHYDAVMNNSIASSSSHPSAPRNFNLPPPSYEEAMRIVPEMTENNHDFITHPVWNFGSSQPPSATTSPSKVP</sequence>
<evidence type="ECO:0000313" key="4">
    <source>
        <dbReference type="EMBL" id="CRK98608.1"/>
    </source>
</evidence>
<dbReference type="Proteomes" id="UP000183832">
    <property type="component" value="Unassembled WGS sequence"/>
</dbReference>
<proteinExistence type="inferred from homology"/>
<dbReference type="OrthoDB" id="2333384at2759"/>
<dbReference type="PANTHER" id="PTHR11188">
    <property type="entry name" value="ARRESTIN DOMAIN CONTAINING PROTEIN"/>
    <property type="match status" value="1"/>
</dbReference>
<evidence type="ECO:0000256" key="2">
    <source>
        <dbReference type="ARBA" id="ARBA00022606"/>
    </source>
</evidence>
<feature type="domain" description="Arrestin C-terminal-like" evidence="3">
    <location>
        <begin position="180"/>
        <end position="312"/>
    </location>
</feature>
<dbReference type="EMBL" id="CVRI01000048">
    <property type="protein sequence ID" value="CRK98608.1"/>
    <property type="molecule type" value="Genomic_DNA"/>
</dbReference>
<comment type="similarity">
    <text evidence="1">Belongs to the arrestin family.</text>
</comment>
<dbReference type="GO" id="GO:0015031">
    <property type="term" value="P:protein transport"/>
    <property type="evidence" value="ECO:0007669"/>
    <property type="project" value="TreeGrafter"/>
</dbReference>
<name>A0A1J1IEG3_9DIPT</name>
<accession>A0A1J1IEG3</accession>
<dbReference type="Pfam" id="PF00339">
    <property type="entry name" value="Arrestin_N"/>
    <property type="match status" value="1"/>
</dbReference>
<dbReference type="PANTHER" id="PTHR11188:SF167">
    <property type="entry name" value="ARRESTIN C-TERMINAL-LIKE DOMAIN-CONTAINING PROTEIN-RELATED"/>
    <property type="match status" value="1"/>
</dbReference>
<dbReference type="InterPro" id="IPR014756">
    <property type="entry name" value="Ig_E-set"/>
</dbReference>
<dbReference type="SUPFAM" id="SSF81296">
    <property type="entry name" value="E set domains"/>
    <property type="match status" value="2"/>
</dbReference>
<dbReference type="InterPro" id="IPR050357">
    <property type="entry name" value="Arrestin_domain-protein"/>
</dbReference>
<dbReference type="Gene3D" id="2.60.40.640">
    <property type="match status" value="2"/>
</dbReference>
<dbReference type="STRING" id="568069.A0A1J1IEG3"/>
<dbReference type="InterPro" id="IPR014752">
    <property type="entry name" value="Arrestin-like_C"/>
</dbReference>
<evidence type="ECO:0000313" key="5">
    <source>
        <dbReference type="Proteomes" id="UP000183832"/>
    </source>
</evidence>
<gene>
    <name evidence="4" type="ORF">CLUMA_CG012217</name>
</gene>
<dbReference type="GO" id="GO:0005737">
    <property type="term" value="C:cytoplasm"/>
    <property type="evidence" value="ECO:0007669"/>
    <property type="project" value="TreeGrafter"/>
</dbReference>
<dbReference type="SMART" id="SM01017">
    <property type="entry name" value="Arrestin_C"/>
    <property type="match status" value="1"/>
</dbReference>
<dbReference type="AlphaFoldDB" id="A0A1J1IEG3"/>